<keyword evidence="3 12" id="KW-0813">Transport</keyword>
<feature type="binding site" description="covalent" evidence="13">
    <location>
        <position position="43"/>
    </location>
    <ligand>
        <name>heme</name>
        <dbReference type="ChEBI" id="CHEBI:30413"/>
        <label>1</label>
    </ligand>
</feature>
<feature type="binding site" description="axial binding residue" evidence="14">
    <location>
        <position position="46"/>
    </location>
    <ligand>
        <name>heme</name>
        <dbReference type="ChEBI" id="CHEBI:30413"/>
        <label>1</label>
    </ligand>
    <ligandPart>
        <name>Fe</name>
        <dbReference type="ChEBI" id="CHEBI:18248"/>
    </ligandPart>
</feature>
<feature type="binding site" description="axial binding residue" evidence="14">
    <location>
        <position position="120"/>
    </location>
    <ligand>
        <name>heme</name>
        <dbReference type="ChEBI" id="CHEBI:30413"/>
        <label>3</label>
    </ligand>
    <ligandPart>
        <name>Fe</name>
        <dbReference type="ChEBI" id="CHEBI:18248"/>
    </ligandPart>
</feature>
<dbReference type="GO" id="GO:0009055">
    <property type="term" value="F:electron transfer activity"/>
    <property type="evidence" value="ECO:0007669"/>
    <property type="project" value="TreeGrafter"/>
</dbReference>
<evidence type="ECO:0000313" key="16">
    <source>
        <dbReference type="EMBL" id="PYZ93931.1"/>
    </source>
</evidence>
<feature type="binding site" description="axial binding residue" evidence="14">
    <location>
        <position position="58"/>
    </location>
    <ligand>
        <name>heme</name>
        <dbReference type="ChEBI" id="CHEBI:30413"/>
        <label>3</label>
    </ligand>
    <ligandPart>
        <name>Fe</name>
        <dbReference type="ChEBI" id="CHEBI:18248"/>
    </ligandPart>
</feature>
<dbReference type="GO" id="GO:0005886">
    <property type="term" value="C:plasma membrane"/>
    <property type="evidence" value="ECO:0007669"/>
    <property type="project" value="UniProtKB-SubCell"/>
</dbReference>
<dbReference type="PANTHER" id="PTHR30333">
    <property type="entry name" value="CYTOCHROME C-TYPE PROTEIN"/>
    <property type="match status" value="1"/>
</dbReference>
<comment type="PTM">
    <text evidence="12">Binds 4 heme groups per subunit.</text>
</comment>
<dbReference type="GO" id="GO:0020037">
    <property type="term" value="F:heme binding"/>
    <property type="evidence" value="ECO:0007669"/>
    <property type="project" value="InterPro"/>
</dbReference>
<keyword evidence="5 12" id="KW-0349">Heme</keyword>
<feature type="domain" description="NapC/NirT cytochrome c N-terminal" evidence="15">
    <location>
        <begin position="6"/>
        <end position="147"/>
    </location>
</feature>
<feature type="binding site" description="covalent" evidence="13">
    <location>
        <position position="140"/>
    </location>
    <ligand>
        <name>heme</name>
        <dbReference type="ChEBI" id="CHEBI:30413"/>
        <label>4</label>
    </ligand>
</feature>
<feature type="binding site" evidence="13">
    <location>
        <position position="80"/>
    </location>
    <ligand>
        <name>a menaquinol</name>
        <dbReference type="ChEBI" id="CHEBI:18151"/>
    </ligand>
</feature>
<accession>A0A323TGG5</accession>
<keyword evidence="10 12" id="KW-0408">Iron</keyword>
<dbReference type="InterPro" id="IPR024717">
    <property type="entry name" value="NapC/NirT/NrfH"/>
</dbReference>
<evidence type="ECO:0000256" key="12">
    <source>
        <dbReference type="PIRNR" id="PIRNR000013"/>
    </source>
</evidence>
<keyword evidence="11" id="KW-0472">Membrane</keyword>
<reference evidence="16 17" key="1">
    <citation type="submission" date="2017-10" db="EMBL/GenBank/DDBJ databases">
        <title>Bacillus sp. nov., a halophilic bacterium isolated from a Keqin Lake.</title>
        <authorList>
            <person name="Wang H."/>
        </authorList>
    </citation>
    <scope>NUCLEOTIDE SEQUENCE [LARGE SCALE GENOMIC DNA]</scope>
    <source>
        <strain evidence="16 17">KQ-12</strain>
    </source>
</reference>
<feature type="binding site" description="covalent" evidence="13">
    <location>
        <position position="63"/>
    </location>
    <ligand>
        <name>heme</name>
        <dbReference type="ChEBI" id="CHEBI:30413"/>
        <label>2</label>
    </ligand>
</feature>
<dbReference type="PANTHER" id="PTHR30333:SF1">
    <property type="entry name" value="CYTOCHROME C-TYPE PROTEIN NAPC"/>
    <property type="match status" value="1"/>
</dbReference>
<dbReference type="Proteomes" id="UP000248214">
    <property type="component" value="Unassembled WGS sequence"/>
</dbReference>
<comment type="subcellular location">
    <subcellularLocation>
        <location evidence="1">Cell membrane</location>
        <topology evidence="1">Single-pass membrane protein</topology>
    </subcellularLocation>
</comment>
<feature type="binding site" evidence="13">
    <location>
        <position position="87"/>
    </location>
    <ligand>
        <name>a menaquinol</name>
        <dbReference type="ChEBI" id="CHEBI:18151"/>
    </ligand>
</feature>
<evidence type="ECO:0000256" key="1">
    <source>
        <dbReference type="ARBA" id="ARBA00004162"/>
    </source>
</evidence>
<evidence type="ECO:0000256" key="4">
    <source>
        <dbReference type="ARBA" id="ARBA00022475"/>
    </source>
</evidence>
<evidence type="ECO:0000256" key="14">
    <source>
        <dbReference type="PIRSR" id="PIRSR000013-2"/>
    </source>
</evidence>
<evidence type="ECO:0000313" key="17">
    <source>
        <dbReference type="Proteomes" id="UP000248214"/>
    </source>
</evidence>
<feature type="binding site" description="axial binding residue" evidence="14">
    <location>
        <position position="67"/>
    </location>
    <ligand>
        <name>heme</name>
        <dbReference type="ChEBI" id="CHEBI:30413"/>
        <label>2</label>
    </ligand>
    <ligandPart>
        <name>Fe</name>
        <dbReference type="ChEBI" id="CHEBI:18248"/>
    </ligandPart>
</feature>
<dbReference type="InterPro" id="IPR005126">
    <property type="entry name" value="NapC/NirT_cyt_c_N"/>
</dbReference>
<organism evidence="16 17">
    <name type="scientific">Salipaludibacillus keqinensis</name>
    <dbReference type="NCBI Taxonomy" id="2045207"/>
    <lineage>
        <taxon>Bacteria</taxon>
        <taxon>Bacillati</taxon>
        <taxon>Bacillota</taxon>
        <taxon>Bacilli</taxon>
        <taxon>Bacillales</taxon>
        <taxon>Bacillaceae</taxon>
    </lineage>
</organism>
<evidence type="ECO:0000256" key="11">
    <source>
        <dbReference type="ARBA" id="ARBA00023136"/>
    </source>
</evidence>
<dbReference type="InterPro" id="IPR036280">
    <property type="entry name" value="Multihaem_cyt_sf"/>
</dbReference>
<keyword evidence="9" id="KW-1133">Transmembrane helix</keyword>
<evidence type="ECO:0000256" key="6">
    <source>
        <dbReference type="ARBA" id="ARBA00022692"/>
    </source>
</evidence>
<dbReference type="EMBL" id="PDOD01000002">
    <property type="protein sequence ID" value="PYZ93931.1"/>
    <property type="molecule type" value="Genomic_DNA"/>
</dbReference>
<feature type="binding site" description="covalent" evidence="13">
    <location>
        <position position="119"/>
    </location>
    <ligand>
        <name>heme</name>
        <dbReference type="ChEBI" id="CHEBI:30413"/>
        <label>3</label>
    </ligand>
</feature>
<feature type="binding site" description="axial binding residue" evidence="14">
    <location>
        <position position="146"/>
    </location>
    <ligand>
        <name>heme</name>
        <dbReference type="ChEBI" id="CHEBI:30413"/>
        <label>2</label>
    </ligand>
    <ligandPart>
        <name>Fe</name>
        <dbReference type="ChEBI" id="CHEBI:18248"/>
    </ligandPart>
</feature>
<evidence type="ECO:0000256" key="10">
    <source>
        <dbReference type="ARBA" id="ARBA00023004"/>
    </source>
</evidence>
<evidence type="ECO:0000259" key="15">
    <source>
        <dbReference type="Pfam" id="PF03264"/>
    </source>
</evidence>
<feature type="binding site" description="covalent" evidence="13">
    <location>
        <position position="116"/>
    </location>
    <ligand>
        <name>heme</name>
        <dbReference type="ChEBI" id="CHEBI:30413"/>
        <label>3</label>
    </ligand>
</feature>
<sequence length="166" mass="17938">MREKLNKSTLLLLFTGVFIGIALLAGSAGAMKATDSAEFCSTCHIMDAAYQSYTESSHATLACNDCHAPKDSLTSKIIFKAKAGSHDIYMNTLGSKDVPDVIHATEASQEVIEANCISCHETSMSNVDYHDIKDGGCIDCHRQVPHGSAGYKPAEWFEPGEYDARS</sequence>
<feature type="binding site" description="covalent" evidence="13">
    <location>
        <position position="137"/>
    </location>
    <ligand>
        <name>heme</name>
        <dbReference type="ChEBI" id="CHEBI:30413"/>
        <label>4</label>
    </ligand>
</feature>
<proteinExistence type="inferred from homology"/>
<keyword evidence="6" id="KW-0812">Transmembrane</keyword>
<feature type="binding site" description="axial binding residue" evidence="14">
    <location>
        <position position="141"/>
    </location>
    <ligand>
        <name>heme</name>
        <dbReference type="ChEBI" id="CHEBI:30413"/>
        <label>4</label>
    </ligand>
    <ligandPart>
        <name>Fe</name>
        <dbReference type="ChEBI" id="CHEBI:18248"/>
    </ligandPart>
</feature>
<comment type="caution">
    <text evidence="16">The sequence shown here is derived from an EMBL/GenBank/DDBJ whole genome shotgun (WGS) entry which is preliminary data.</text>
</comment>
<dbReference type="OrthoDB" id="9782159at2"/>
<dbReference type="SUPFAM" id="SSF48695">
    <property type="entry name" value="Multiheme cytochromes"/>
    <property type="match status" value="1"/>
</dbReference>
<evidence type="ECO:0000256" key="5">
    <source>
        <dbReference type="ARBA" id="ARBA00022617"/>
    </source>
</evidence>
<keyword evidence="8 12" id="KW-0249">Electron transport</keyword>
<evidence type="ECO:0000256" key="2">
    <source>
        <dbReference type="ARBA" id="ARBA00007395"/>
    </source>
</evidence>
<dbReference type="AlphaFoldDB" id="A0A323TGG5"/>
<dbReference type="PIRSF" id="PIRSF000013">
    <property type="entry name" value="4_hem_cytochrm_NapC"/>
    <property type="match status" value="1"/>
</dbReference>
<feature type="binding site" description="axial binding residue" evidence="14">
    <location>
        <position position="87"/>
    </location>
    <ligand>
        <name>heme</name>
        <dbReference type="ChEBI" id="CHEBI:30413"/>
        <label>1</label>
    </ligand>
    <ligandPart>
        <name>Fe</name>
        <dbReference type="ChEBI" id="CHEBI:18248"/>
    </ligandPart>
</feature>
<protein>
    <recommendedName>
        <fullName evidence="12">Cytochrome c-type protein</fullName>
    </recommendedName>
</protein>
<feature type="binding site" evidence="13">
    <location>
        <position position="64"/>
    </location>
    <ligand>
        <name>a menaquinol</name>
        <dbReference type="ChEBI" id="CHEBI:18151"/>
    </ligand>
</feature>
<feature type="binding site" description="covalent" evidence="13">
    <location>
        <position position="66"/>
    </location>
    <ligand>
        <name>heme</name>
        <dbReference type="ChEBI" id="CHEBI:30413"/>
        <label>2</label>
    </ligand>
</feature>
<dbReference type="Gene3D" id="1.10.3820.10">
    <property type="entry name" value="Di-heme elbow motif domain"/>
    <property type="match status" value="1"/>
</dbReference>
<keyword evidence="7 12" id="KW-0479">Metal-binding</keyword>
<evidence type="ECO:0000256" key="3">
    <source>
        <dbReference type="ARBA" id="ARBA00022448"/>
    </source>
</evidence>
<evidence type="ECO:0000256" key="7">
    <source>
        <dbReference type="ARBA" id="ARBA00022723"/>
    </source>
</evidence>
<dbReference type="Pfam" id="PF03264">
    <property type="entry name" value="Cytochrom_NNT"/>
    <property type="match status" value="1"/>
</dbReference>
<feature type="binding site" description="covalent" evidence="13">
    <location>
        <position position="40"/>
    </location>
    <ligand>
        <name>heme</name>
        <dbReference type="ChEBI" id="CHEBI:30413"/>
        <label>1</label>
    </ligand>
</feature>
<dbReference type="InterPro" id="IPR038266">
    <property type="entry name" value="NapC/NirT_cytc_sf"/>
</dbReference>
<gene>
    <name evidence="16" type="ORF">CR194_09490</name>
</gene>
<dbReference type="GO" id="GO:0009061">
    <property type="term" value="P:anaerobic respiration"/>
    <property type="evidence" value="ECO:0007669"/>
    <property type="project" value="TreeGrafter"/>
</dbReference>
<dbReference type="GO" id="GO:0046872">
    <property type="term" value="F:metal ion binding"/>
    <property type="evidence" value="ECO:0007669"/>
    <property type="project" value="UniProtKB-KW"/>
</dbReference>
<dbReference type="InterPro" id="IPR051174">
    <property type="entry name" value="Cytochrome_c-type_ET"/>
</dbReference>
<name>A0A323TGG5_9BACI</name>
<keyword evidence="17" id="KW-1185">Reference proteome</keyword>
<comment type="similarity">
    <text evidence="2">Belongs to the NapC/NirT/NrfH family.</text>
</comment>
<dbReference type="GO" id="GO:0019333">
    <property type="term" value="P:denitrification pathway"/>
    <property type="evidence" value="ECO:0007669"/>
    <property type="project" value="InterPro"/>
</dbReference>
<keyword evidence="4" id="KW-1003">Cell membrane</keyword>
<evidence type="ECO:0000256" key="8">
    <source>
        <dbReference type="ARBA" id="ARBA00022982"/>
    </source>
</evidence>
<comment type="cofactor">
    <cofactor evidence="13">
        <name>heme</name>
        <dbReference type="ChEBI" id="CHEBI:30413"/>
    </cofactor>
    <text evidence="13">Binds 4 heme groups per subunit.</text>
</comment>
<evidence type="ECO:0000256" key="9">
    <source>
        <dbReference type="ARBA" id="ARBA00022989"/>
    </source>
</evidence>
<evidence type="ECO:0000256" key="13">
    <source>
        <dbReference type="PIRSR" id="PIRSR000013-1"/>
    </source>
</evidence>